<comment type="caution">
    <text evidence="6">The sequence shown here is derived from an EMBL/GenBank/DDBJ whole genome shotgun (WGS) entry which is preliminary data.</text>
</comment>
<feature type="transmembrane region" description="Helical" evidence="5">
    <location>
        <begin position="21"/>
        <end position="46"/>
    </location>
</feature>
<keyword evidence="2 5" id="KW-0812">Transmembrane</keyword>
<evidence type="ECO:0000313" key="7">
    <source>
        <dbReference type="Proteomes" id="UP000318995"/>
    </source>
</evidence>
<dbReference type="GO" id="GO:0009403">
    <property type="term" value="P:toxin biosynthetic process"/>
    <property type="evidence" value="ECO:0007669"/>
    <property type="project" value="InterPro"/>
</dbReference>
<dbReference type="Pfam" id="PF02674">
    <property type="entry name" value="Colicin_V"/>
    <property type="match status" value="1"/>
</dbReference>
<dbReference type="OrthoDB" id="272639at2"/>
<dbReference type="RefSeq" id="WP_146574551.1">
    <property type="nucleotide sequence ID" value="NZ_SJPH01000004.1"/>
</dbReference>
<evidence type="ECO:0000256" key="4">
    <source>
        <dbReference type="ARBA" id="ARBA00023136"/>
    </source>
</evidence>
<keyword evidence="4 5" id="KW-0472">Membrane</keyword>
<evidence type="ECO:0000256" key="2">
    <source>
        <dbReference type="ARBA" id="ARBA00022692"/>
    </source>
</evidence>
<name>A0A5C5W0Z4_9BACT</name>
<dbReference type="Proteomes" id="UP000318995">
    <property type="component" value="Unassembled WGS sequence"/>
</dbReference>
<evidence type="ECO:0000313" key="6">
    <source>
        <dbReference type="EMBL" id="TWT43442.1"/>
    </source>
</evidence>
<sequence length="206" mass="22268">MYYAIFGIVLFATLAMMVREGLWANLIALFTLLVGGLTAFGIYQPIVVMIDEATEGSYTYLLDFVVLWLVFALVVGVLKGLGGVMSPRRLRFKEPINPIGGPIVGLVAAVLVACFTMATFHAAPLGATDFFPELQPTGTTVDAVATELDGLSVFSRPDVAWLRLAETALSPDRLGGSGFSPAIYVFTLGQHRDSFQKMTDVLVDRK</sequence>
<comment type="subcellular location">
    <subcellularLocation>
        <location evidence="1">Membrane</location>
        <topology evidence="1">Multi-pass membrane protein</topology>
    </subcellularLocation>
</comment>
<accession>A0A5C5W0Z4</accession>
<gene>
    <name evidence="6" type="ORF">Pla111_23930</name>
</gene>
<reference evidence="6 7" key="1">
    <citation type="submission" date="2019-02" db="EMBL/GenBank/DDBJ databases">
        <title>Deep-cultivation of Planctomycetes and their phenomic and genomic characterization uncovers novel biology.</title>
        <authorList>
            <person name="Wiegand S."/>
            <person name="Jogler M."/>
            <person name="Boedeker C."/>
            <person name="Pinto D."/>
            <person name="Vollmers J."/>
            <person name="Rivas-Marin E."/>
            <person name="Kohn T."/>
            <person name="Peeters S.H."/>
            <person name="Heuer A."/>
            <person name="Rast P."/>
            <person name="Oberbeckmann S."/>
            <person name="Bunk B."/>
            <person name="Jeske O."/>
            <person name="Meyerdierks A."/>
            <person name="Storesund J.E."/>
            <person name="Kallscheuer N."/>
            <person name="Luecker S."/>
            <person name="Lage O.M."/>
            <person name="Pohl T."/>
            <person name="Merkel B.J."/>
            <person name="Hornburger P."/>
            <person name="Mueller R.-W."/>
            <person name="Bruemmer F."/>
            <person name="Labrenz M."/>
            <person name="Spormann A.M."/>
            <person name="Op Den Camp H."/>
            <person name="Overmann J."/>
            <person name="Amann R."/>
            <person name="Jetten M.S.M."/>
            <person name="Mascher T."/>
            <person name="Medema M.H."/>
            <person name="Devos D.P."/>
            <person name="Kaster A.-K."/>
            <person name="Ovreas L."/>
            <person name="Rohde M."/>
            <person name="Galperin M.Y."/>
            <person name="Jogler C."/>
        </authorList>
    </citation>
    <scope>NUCLEOTIDE SEQUENCE [LARGE SCALE GENOMIC DNA]</scope>
    <source>
        <strain evidence="6 7">Pla111</strain>
    </source>
</reference>
<feature type="transmembrane region" description="Helical" evidence="5">
    <location>
        <begin position="99"/>
        <end position="120"/>
    </location>
</feature>
<evidence type="ECO:0000256" key="1">
    <source>
        <dbReference type="ARBA" id="ARBA00004141"/>
    </source>
</evidence>
<keyword evidence="7" id="KW-1185">Reference proteome</keyword>
<keyword evidence="3 5" id="KW-1133">Transmembrane helix</keyword>
<proteinExistence type="predicted"/>
<evidence type="ECO:0000256" key="5">
    <source>
        <dbReference type="SAM" id="Phobius"/>
    </source>
</evidence>
<protein>
    <submittedName>
        <fullName evidence="6">Colicin V production protein</fullName>
    </submittedName>
</protein>
<dbReference type="EMBL" id="SJPH01000004">
    <property type="protein sequence ID" value="TWT43442.1"/>
    <property type="molecule type" value="Genomic_DNA"/>
</dbReference>
<dbReference type="InterPro" id="IPR003825">
    <property type="entry name" value="Colicin-V_CvpA"/>
</dbReference>
<dbReference type="GO" id="GO:0016020">
    <property type="term" value="C:membrane"/>
    <property type="evidence" value="ECO:0007669"/>
    <property type="project" value="UniProtKB-SubCell"/>
</dbReference>
<feature type="transmembrane region" description="Helical" evidence="5">
    <location>
        <begin position="58"/>
        <end position="78"/>
    </location>
</feature>
<dbReference type="AlphaFoldDB" id="A0A5C5W0Z4"/>
<organism evidence="6 7">
    <name type="scientific">Botrimarina hoheduenensis</name>
    <dbReference type="NCBI Taxonomy" id="2528000"/>
    <lineage>
        <taxon>Bacteria</taxon>
        <taxon>Pseudomonadati</taxon>
        <taxon>Planctomycetota</taxon>
        <taxon>Planctomycetia</taxon>
        <taxon>Pirellulales</taxon>
        <taxon>Lacipirellulaceae</taxon>
        <taxon>Botrimarina</taxon>
    </lineage>
</organism>
<evidence type="ECO:0000256" key="3">
    <source>
        <dbReference type="ARBA" id="ARBA00022989"/>
    </source>
</evidence>